<name>A0ABV9UBS9_9ACTN</name>
<dbReference type="GO" id="GO:0016787">
    <property type="term" value="F:hydrolase activity"/>
    <property type="evidence" value="ECO:0007669"/>
    <property type="project" value="UniProtKB-KW"/>
</dbReference>
<dbReference type="Proteomes" id="UP001595872">
    <property type="component" value="Unassembled WGS sequence"/>
</dbReference>
<dbReference type="PANTHER" id="PTHR48081:SF8">
    <property type="entry name" value="ALPHA_BETA HYDROLASE FOLD-3 DOMAIN-CONTAINING PROTEIN-RELATED"/>
    <property type="match status" value="1"/>
</dbReference>
<dbReference type="EMBL" id="JBHSIT010000020">
    <property type="protein sequence ID" value="MFC4913820.1"/>
    <property type="molecule type" value="Genomic_DNA"/>
</dbReference>
<dbReference type="Gene3D" id="3.40.50.1820">
    <property type="entry name" value="alpha/beta hydrolase"/>
    <property type="match status" value="1"/>
</dbReference>
<keyword evidence="2 5" id="KW-0378">Hydrolase</keyword>
<evidence type="ECO:0000313" key="6">
    <source>
        <dbReference type="Proteomes" id="UP001595872"/>
    </source>
</evidence>
<dbReference type="PANTHER" id="PTHR48081">
    <property type="entry name" value="AB HYDROLASE SUPERFAMILY PROTEIN C4A8.06C"/>
    <property type="match status" value="1"/>
</dbReference>
<evidence type="ECO:0000256" key="3">
    <source>
        <dbReference type="PROSITE-ProRule" id="PRU10038"/>
    </source>
</evidence>
<organism evidence="5 6">
    <name type="scientific">Actinomadura gamaensis</name>
    <dbReference type="NCBI Taxonomy" id="1763541"/>
    <lineage>
        <taxon>Bacteria</taxon>
        <taxon>Bacillati</taxon>
        <taxon>Actinomycetota</taxon>
        <taxon>Actinomycetes</taxon>
        <taxon>Streptosporangiales</taxon>
        <taxon>Thermomonosporaceae</taxon>
        <taxon>Actinomadura</taxon>
    </lineage>
</organism>
<evidence type="ECO:0000313" key="5">
    <source>
        <dbReference type="EMBL" id="MFC4913820.1"/>
    </source>
</evidence>
<gene>
    <name evidence="5" type="ORF">ACFPCY_41500</name>
</gene>
<reference evidence="6" key="1">
    <citation type="journal article" date="2019" name="Int. J. Syst. Evol. Microbiol.">
        <title>The Global Catalogue of Microorganisms (GCM) 10K type strain sequencing project: providing services to taxonomists for standard genome sequencing and annotation.</title>
        <authorList>
            <consortium name="The Broad Institute Genomics Platform"/>
            <consortium name="The Broad Institute Genome Sequencing Center for Infectious Disease"/>
            <person name="Wu L."/>
            <person name="Ma J."/>
        </authorList>
    </citation>
    <scope>NUCLEOTIDE SEQUENCE [LARGE SCALE GENOMIC DNA]</scope>
    <source>
        <strain evidence="6">KLKA75</strain>
    </source>
</reference>
<dbReference type="InterPro" id="IPR013094">
    <property type="entry name" value="AB_hydrolase_3"/>
</dbReference>
<keyword evidence="6" id="KW-1185">Reference proteome</keyword>
<dbReference type="PROSITE" id="PS01174">
    <property type="entry name" value="LIPASE_GDXG_SER"/>
    <property type="match status" value="1"/>
</dbReference>
<dbReference type="InterPro" id="IPR033140">
    <property type="entry name" value="Lipase_GDXG_put_SER_AS"/>
</dbReference>
<protein>
    <submittedName>
        <fullName evidence="5">Alpha/beta hydrolase</fullName>
    </submittedName>
</protein>
<proteinExistence type="inferred from homology"/>
<accession>A0ABV9UBS9</accession>
<evidence type="ECO:0000256" key="1">
    <source>
        <dbReference type="ARBA" id="ARBA00010515"/>
    </source>
</evidence>
<comment type="similarity">
    <text evidence="1">Belongs to the 'GDXG' lipolytic enzyme family.</text>
</comment>
<dbReference type="RefSeq" id="WP_378265108.1">
    <property type="nucleotide sequence ID" value="NZ_JBHSIT010000020.1"/>
</dbReference>
<evidence type="ECO:0000259" key="4">
    <source>
        <dbReference type="Pfam" id="PF07859"/>
    </source>
</evidence>
<sequence>MAKLPSPVVRAMARGGLKHVAGAPVPLSWRRAYLEGIARRLPLPADVTVRRTSLDGIPSIRVQPRSGTSALHVLHFHGGGFVAGSPRFSLSFAGHLALACGCTVELPDYRKAPEHPYPAAPKDAWTAYRALTESDIRPGRLVLAGDSAGAALALSVALKVRDRELPPPPAVVLLSPWIDLDAPRPDDRLRAADPVLSARATRRIARLYASPEQRHGASPARASLVGLPHLIVRCGERETLRPQVQEFVSRARAAAVPVTYQVLPKAWHDIHIFAAVATEAHRAVEELAATLIETTAATEP</sequence>
<dbReference type="InterPro" id="IPR050300">
    <property type="entry name" value="GDXG_lipolytic_enzyme"/>
</dbReference>
<comment type="caution">
    <text evidence="5">The sequence shown here is derived from an EMBL/GenBank/DDBJ whole genome shotgun (WGS) entry which is preliminary data.</text>
</comment>
<dbReference type="InterPro" id="IPR029058">
    <property type="entry name" value="AB_hydrolase_fold"/>
</dbReference>
<feature type="domain" description="Alpha/beta hydrolase fold-3" evidence="4">
    <location>
        <begin position="73"/>
        <end position="271"/>
    </location>
</feature>
<feature type="active site" evidence="3">
    <location>
        <position position="147"/>
    </location>
</feature>
<evidence type="ECO:0000256" key="2">
    <source>
        <dbReference type="ARBA" id="ARBA00022801"/>
    </source>
</evidence>
<dbReference type="SUPFAM" id="SSF53474">
    <property type="entry name" value="alpha/beta-Hydrolases"/>
    <property type="match status" value="1"/>
</dbReference>
<dbReference type="Pfam" id="PF07859">
    <property type="entry name" value="Abhydrolase_3"/>
    <property type="match status" value="1"/>
</dbReference>